<reference evidence="1 2" key="1">
    <citation type="journal article" date="2016" name="Environ. Microbiol.">
        <title>Genomic resolution of a cold subsurface aquifer community provides metabolic insights for novel microbes adapted to high CO concentrations.</title>
        <authorList>
            <person name="Probst A.J."/>
            <person name="Castelle C.J."/>
            <person name="Singh A."/>
            <person name="Brown C.T."/>
            <person name="Anantharaman K."/>
            <person name="Sharon I."/>
            <person name="Hug L.A."/>
            <person name="Burstein D."/>
            <person name="Emerson J.B."/>
            <person name="Thomas B.C."/>
            <person name="Banfield J.F."/>
        </authorList>
    </citation>
    <scope>NUCLEOTIDE SEQUENCE [LARGE SCALE GENOMIC DNA]</scope>
    <source>
        <strain evidence="1">CG2_30_39_24</strain>
    </source>
</reference>
<dbReference type="AlphaFoldDB" id="A0A1J5FJX3"/>
<dbReference type="InterPro" id="IPR007833">
    <property type="entry name" value="Capsule_polysaccharide_synth"/>
</dbReference>
<dbReference type="GO" id="GO:0000271">
    <property type="term" value="P:polysaccharide biosynthetic process"/>
    <property type="evidence" value="ECO:0007669"/>
    <property type="project" value="InterPro"/>
</dbReference>
<evidence type="ECO:0000313" key="1">
    <source>
        <dbReference type="EMBL" id="OIP56743.1"/>
    </source>
</evidence>
<sequence>MIKNMSQKNTSLQGKRILIFQQRNWAINTGHILAKKFQAEGCRLAAFTLKKTTHEYILSQKEVKYELIISNDEIMGKPKDYLAGDKFSLAAICDDLGVASIWPLVATLRNHARSYKDKYYYSFKQNVPDEEIIDYIMAVYKCVKIMFDQFNPEVIISPNFVSFPHIMFNLYAERKGVKMIAVTDCKVEGIYIFTFGYRDDRGPFYERVDALNQGRTDSPNRAKARRYIREFREKFKNPDYSVKHRQKKSLKEIVKDQLRPYYQIYQWYTTKQINVLPSTGITYDYRPPRIILRDHYCHLQYKRQTEKFNFYPFSKINQYVYYPLQFQPEANVDAVAPYFSNQIETARQIAMSLPDDYTLVVKEHPEMVGLRPPSYLEKVARTVNVKLIDYRLPSEQVLKKCALLICPNSTTLTEAAFYHKPAIQLGDLGTTLKLPNVFKHTDMTTLSVKIKEILAVNLKTAEYERRLENYVAAAYDTGFKYDFEGAWGGASKESTDNLWRILKEQLN</sequence>
<comment type="caution">
    <text evidence="1">The sequence shown here is derived from an EMBL/GenBank/DDBJ whole genome shotgun (WGS) entry which is preliminary data.</text>
</comment>
<dbReference type="Proteomes" id="UP000183922">
    <property type="component" value="Unassembled WGS sequence"/>
</dbReference>
<dbReference type="EMBL" id="MNYR01000007">
    <property type="protein sequence ID" value="OIP56743.1"/>
    <property type="molecule type" value="Genomic_DNA"/>
</dbReference>
<dbReference type="Pfam" id="PF05159">
    <property type="entry name" value="Capsule_synth"/>
    <property type="match status" value="1"/>
</dbReference>
<proteinExistence type="predicted"/>
<protein>
    <recommendedName>
        <fullName evidence="3">Capsule polysaccharide biosynthesis protein</fullName>
    </recommendedName>
</protein>
<dbReference type="GO" id="GO:0015774">
    <property type="term" value="P:polysaccharide transport"/>
    <property type="evidence" value="ECO:0007669"/>
    <property type="project" value="InterPro"/>
</dbReference>
<evidence type="ECO:0008006" key="3">
    <source>
        <dbReference type="Google" id="ProtNLM"/>
    </source>
</evidence>
<organism evidence="1 2">
    <name type="scientific">Candidatus Kuenenbacteria bacterium CG2_30_39_24</name>
    <dbReference type="NCBI Taxonomy" id="1805236"/>
    <lineage>
        <taxon>Bacteria</taxon>
        <taxon>Candidatus Kueneniibacteriota</taxon>
    </lineage>
</organism>
<evidence type="ECO:0000313" key="2">
    <source>
        <dbReference type="Proteomes" id="UP000183922"/>
    </source>
</evidence>
<accession>A0A1J5FJX3</accession>
<gene>
    <name evidence="1" type="ORF">AUK13_00355</name>
</gene>
<dbReference type="SUPFAM" id="SSF53756">
    <property type="entry name" value="UDP-Glycosyltransferase/glycogen phosphorylase"/>
    <property type="match status" value="1"/>
</dbReference>
<name>A0A1J5FJX3_9BACT</name>
<dbReference type="STRING" id="1805236.AUK13_00355"/>